<dbReference type="Pfam" id="PF03781">
    <property type="entry name" value="FGE-sulfatase"/>
    <property type="match status" value="1"/>
</dbReference>
<dbReference type="Gene3D" id="1.10.510.10">
    <property type="entry name" value="Transferase(Phosphotransferase) domain 1"/>
    <property type="match status" value="1"/>
</dbReference>
<feature type="transmembrane region" description="Helical" evidence="1">
    <location>
        <begin position="253"/>
        <end position="273"/>
    </location>
</feature>
<comment type="caution">
    <text evidence="3">The sequence shown here is derived from an EMBL/GenBank/DDBJ whole genome shotgun (WGS) entry which is preliminary data.</text>
</comment>
<evidence type="ECO:0000313" key="4">
    <source>
        <dbReference type="Proteomes" id="UP000239907"/>
    </source>
</evidence>
<feature type="domain" description="Sulfatase-modifying factor enzyme-like" evidence="2">
    <location>
        <begin position="302"/>
        <end position="507"/>
    </location>
</feature>
<evidence type="ECO:0000313" key="3">
    <source>
        <dbReference type="EMBL" id="PQJ28112.1"/>
    </source>
</evidence>
<dbReference type="PANTHER" id="PTHR23150">
    <property type="entry name" value="SULFATASE MODIFYING FACTOR 1, 2"/>
    <property type="match status" value="1"/>
</dbReference>
<dbReference type="Gene3D" id="3.90.1580.10">
    <property type="entry name" value="paralog of FGE (formylglycine-generating enzyme)"/>
    <property type="match status" value="1"/>
</dbReference>
<accession>A0A2S7U1A4</accession>
<dbReference type="InterPro" id="IPR011009">
    <property type="entry name" value="Kinase-like_dom_sf"/>
</dbReference>
<dbReference type="InterPro" id="IPR042095">
    <property type="entry name" value="SUMF_sf"/>
</dbReference>
<dbReference type="InterPro" id="IPR005532">
    <property type="entry name" value="SUMF_dom"/>
</dbReference>
<keyword evidence="1" id="KW-1133">Transmembrane helix</keyword>
<dbReference type="Proteomes" id="UP000239907">
    <property type="component" value="Unassembled WGS sequence"/>
</dbReference>
<dbReference type="SUPFAM" id="SSF56112">
    <property type="entry name" value="Protein kinase-like (PK-like)"/>
    <property type="match status" value="1"/>
</dbReference>
<name>A0A2S7U1A4_9BACT</name>
<reference evidence="3 4" key="1">
    <citation type="submission" date="2016-12" db="EMBL/GenBank/DDBJ databases">
        <title>Study of bacterial adaptation to deep sea.</title>
        <authorList>
            <person name="Song J."/>
            <person name="Yoshizawa S."/>
            <person name="Kogure K."/>
        </authorList>
    </citation>
    <scope>NUCLEOTIDE SEQUENCE [LARGE SCALE GENOMIC DNA]</scope>
    <source>
        <strain evidence="3 4">SAORIC-165</strain>
    </source>
</reference>
<organism evidence="3 4">
    <name type="scientific">Rubritalea profundi</name>
    <dbReference type="NCBI Taxonomy" id="1658618"/>
    <lineage>
        <taxon>Bacteria</taxon>
        <taxon>Pseudomonadati</taxon>
        <taxon>Verrucomicrobiota</taxon>
        <taxon>Verrucomicrobiia</taxon>
        <taxon>Verrucomicrobiales</taxon>
        <taxon>Rubritaleaceae</taxon>
        <taxon>Rubritalea</taxon>
    </lineage>
</organism>
<dbReference type="AlphaFoldDB" id="A0A2S7U1A4"/>
<dbReference type="InterPro" id="IPR051043">
    <property type="entry name" value="Sulfatase_Mod_Factor_Kinase"/>
</dbReference>
<proteinExistence type="predicted"/>
<gene>
    <name evidence="3" type="ORF">BSZ32_06075</name>
</gene>
<keyword evidence="1" id="KW-0812">Transmembrane</keyword>
<dbReference type="OrthoDB" id="182529at2"/>
<dbReference type="PANTHER" id="PTHR23150:SF19">
    <property type="entry name" value="FORMYLGLYCINE-GENERATING ENZYME"/>
    <property type="match status" value="1"/>
</dbReference>
<evidence type="ECO:0000256" key="1">
    <source>
        <dbReference type="SAM" id="Phobius"/>
    </source>
</evidence>
<dbReference type="Gene3D" id="3.30.200.20">
    <property type="entry name" value="Phosphorylase Kinase, domain 1"/>
    <property type="match status" value="1"/>
</dbReference>
<evidence type="ECO:0000259" key="2">
    <source>
        <dbReference type="Pfam" id="PF03781"/>
    </source>
</evidence>
<dbReference type="InterPro" id="IPR016187">
    <property type="entry name" value="CTDL_fold"/>
</dbReference>
<dbReference type="EMBL" id="MQWA01000001">
    <property type="protein sequence ID" value="PQJ28112.1"/>
    <property type="molecule type" value="Genomic_DNA"/>
</dbReference>
<dbReference type="RefSeq" id="WP_105042617.1">
    <property type="nucleotide sequence ID" value="NZ_MQWA01000001.1"/>
</dbReference>
<sequence length="514" mass="57450">MNHEIDRLSTGTQIGDYLLNELLYDGTTIRTWRAHQVSINREVIIDSLNFEHQSDEAAVSTFLSDVRAKAQVDHPLIGSVFEAVREGRLCFYARENLTGETLDILQSKSAQLSPGKIAHITRQIAEANLYLEEHRIATLPILPEQVIISEHSLARQINMAVGGERDPHVATTDKHTIATALKGILEPGCPGSTRTLSLLNYMADLEREIPLTWEQIRDLSEGVEQQLAEPIETIPLENSTVRLNNRDNSKKRIMLAGIGIGAAIAIIIGSLVMNQPERPKQRELTSMSQIPAGNYITHDGSQVALSTFWIDCHEVTIADYALFLETMEILSRQQISIYEHEDQPESKRNHQPHDWEKLHAAAKIGAAWNGLEVDPNCPVIGVDWWDAFTYCNYKRRRLPSQEEWHATLHHSLREGALTASQWGPVDQESGDTTANNIHGLAGNVAEWSSKMSSNPAFPTQPKMPLILGGSYLKKRSAAISREWLNPSKLELEDARSLYRADLGFRTVSSTAPTQ</sequence>
<dbReference type="GO" id="GO:0120147">
    <property type="term" value="F:formylglycine-generating oxidase activity"/>
    <property type="evidence" value="ECO:0007669"/>
    <property type="project" value="TreeGrafter"/>
</dbReference>
<dbReference type="SUPFAM" id="SSF56436">
    <property type="entry name" value="C-type lectin-like"/>
    <property type="match status" value="1"/>
</dbReference>
<keyword evidence="4" id="KW-1185">Reference proteome</keyword>
<protein>
    <recommendedName>
        <fullName evidence="2">Sulfatase-modifying factor enzyme-like domain-containing protein</fullName>
    </recommendedName>
</protein>
<keyword evidence="1" id="KW-0472">Membrane</keyword>